<name>A0ABV3P4U6_9ACTN</name>
<dbReference type="InterPro" id="IPR001647">
    <property type="entry name" value="HTH_TetR"/>
</dbReference>
<sequence length="208" mass="22048">MLALLGDGAGVPGRADASRNRELLLCAARRLLAEVGPDGLSMDALADAAGLGKGTVFRRFGSRAGLFVALLDEDERAFQSACLTGPPPLGPGADPVERLVAFGRERLTFADSRAALLREARARRTTPGAPGDFTRLHLRVLLEAAGTRGDTQVLAYQLQAVLEAPLRHHVEAGLDTGLDAGRGQAPPLDRLTAGWADLVRRTTADRLR</sequence>
<dbReference type="Pfam" id="PF00440">
    <property type="entry name" value="TetR_N"/>
    <property type="match status" value="1"/>
</dbReference>
<comment type="caution">
    <text evidence="4">The sequence shown here is derived from an EMBL/GenBank/DDBJ whole genome shotgun (WGS) entry which is preliminary data.</text>
</comment>
<protein>
    <submittedName>
        <fullName evidence="4">Helix-turn-helix domain-containing protein</fullName>
    </submittedName>
</protein>
<dbReference type="PANTHER" id="PTHR30055:SF209">
    <property type="entry name" value="POSSIBLE TRANSCRIPTIONAL REGULATORY PROTEIN (PROBABLY TETR-FAMILY)"/>
    <property type="match status" value="1"/>
</dbReference>
<keyword evidence="1 2" id="KW-0238">DNA-binding</keyword>
<dbReference type="PRINTS" id="PR00455">
    <property type="entry name" value="HTHTETR"/>
</dbReference>
<evidence type="ECO:0000256" key="2">
    <source>
        <dbReference type="PROSITE-ProRule" id="PRU00335"/>
    </source>
</evidence>
<feature type="domain" description="HTH tetR-type" evidence="3">
    <location>
        <begin position="18"/>
        <end position="78"/>
    </location>
</feature>
<dbReference type="InterPro" id="IPR009057">
    <property type="entry name" value="Homeodomain-like_sf"/>
</dbReference>
<dbReference type="PANTHER" id="PTHR30055">
    <property type="entry name" value="HTH-TYPE TRANSCRIPTIONAL REGULATOR RUTR"/>
    <property type="match status" value="1"/>
</dbReference>
<reference evidence="4 5" key="1">
    <citation type="submission" date="2024-07" db="EMBL/GenBank/DDBJ databases">
        <authorList>
            <person name="Thanompreechachai J."/>
            <person name="Duangmal K."/>
        </authorList>
    </citation>
    <scope>NUCLEOTIDE SEQUENCE [LARGE SCALE GENOMIC DNA]</scope>
    <source>
        <strain evidence="4 5">KCTC 19886</strain>
    </source>
</reference>
<evidence type="ECO:0000313" key="4">
    <source>
        <dbReference type="EMBL" id="MEW9264652.1"/>
    </source>
</evidence>
<evidence type="ECO:0000256" key="1">
    <source>
        <dbReference type="ARBA" id="ARBA00023125"/>
    </source>
</evidence>
<dbReference type="InterPro" id="IPR050109">
    <property type="entry name" value="HTH-type_TetR-like_transc_reg"/>
</dbReference>
<feature type="DNA-binding region" description="H-T-H motif" evidence="2">
    <location>
        <begin position="41"/>
        <end position="60"/>
    </location>
</feature>
<gene>
    <name evidence="4" type="ORF">AB1207_07830</name>
</gene>
<dbReference type="Gene3D" id="1.10.357.10">
    <property type="entry name" value="Tetracycline Repressor, domain 2"/>
    <property type="match status" value="1"/>
</dbReference>
<dbReference type="PROSITE" id="PS50977">
    <property type="entry name" value="HTH_TETR_2"/>
    <property type="match status" value="1"/>
</dbReference>
<dbReference type="Proteomes" id="UP001555826">
    <property type="component" value="Unassembled WGS sequence"/>
</dbReference>
<organism evidence="4 5">
    <name type="scientific">Kineococcus endophyticus</name>
    <dbReference type="NCBI Taxonomy" id="1181883"/>
    <lineage>
        <taxon>Bacteria</taxon>
        <taxon>Bacillati</taxon>
        <taxon>Actinomycetota</taxon>
        <taxon>Actinomycetes</taxon>
        <taxon>Kineosporiales</taxon>
        <taxon>Kineosporiaceae</taxon>
        <taxon>Kineococcus</taxon>
    </lineage>
</organism>
<accession>A0ABV3P4U6</accession>
<evidence type="ECO:0000259" key="3">
    <source>
        <dbReference type="PROSITE" id="PS50977"/>
    </source>
</evidence>
<dbReference type="SUPFAM" id="SSF46689">
    <property type="entry name" value="Homeodomain-like"/>
    <property type="match status" value="1"/>
</dbReference>
<keyword evidence="5" id="KW-1185">Reference proteome</keyword>
<dbReference type="EMBL" id="JBFNQN010000005">
    <property type="protein sequence ID" value="MEW9264652.1"/>
    <property type="molecule type" value="Genomic_DNA"/>
</dbReference>
<evidence type="ECO:0000313" key="5">
    <source>
        <dbReference type="Proteomes" id="UP001555826"/>
    </source>
</evidence>
<proteinExistence type="predicted"/>
<dbReference type="RefSeq" id="WP_367637832.1">
    <property type="nucleotide sequence ID" value="NZ_JBFNQN010000005.1"/>
</dbReference>